<proteinExistence type="predicted"/>
<evidence type="ECO:0000313" key="5">
    <source>
        <dbReference type="Proteomes" id="UP000663940"/>
    </source>
</evidence>
<dbReference type="Proteomes" id="UP000663940">
    <property type="component" value="Chromosome"/>
</dbReference>
<dbReference type="Proteomes" id="UP000250557">
    <property type="component" value="Chromosome"/>
</dbReference>
<dbReference type="EMBL" id="CP071880">
    <property type="protein sequence ID" value="QTE51614.1"/>
    <property type="molecule type" value="Genomic_DNA"/>
</dbReference>
<dbReference type="AlphaFoldDB" id="A0AAE6JI69"/>
<accession>A0AAE6JI69</accession>
<reference evidence="3 5" key="2">
    <citation type="submission" date="2021-03" db="EMBL/GenBank/DDBJ databases">
        <title>Mucilaginibacter strains isolated from gold and copper mining confer multi heavy-metal resistance.</title>
        <authorList>
            <person name="Li Y."/>
        </authorList>
    </citation>
    <scope>NUCLEOTIDE SEQUENCE [LARGE SCALE GENOMIC DNA]</scope>
    <source>
        <strain evidence="3 5">P2-4</strain>
    </source>
</reference>
<dbReference type="RefSeq" id="WP_112651424.1">
    <property type="nucleotide sequence ID" value="NZ_CP071879.1"/>
</dbReference>
<keyword evidence="5" id="KW-1185">Reference proteome</keyword>
<keyword evidence="1" id="KW-0472">Membrane</keyword>
<evidence type="ECO:0000313" key="4">
    <source>
        <dbReference type="Proteomes" id="UP000250557"/>
    </source>
</evidence>
<dbReference type="EMBL" id="CP043451">
    <property type="protein sequence ID" value="QEM05863.1"/>
    <property type="molecule type" value="Genomic_DNA"/>
</dbReference>
<organism evidence="2 4">
    <name type="scientific">Mucilaginibacter rubeus</name>
    <dbReference type="NCBI Taxonomy" id="2027860"/>
    <lineage>
        <taxon>Bacteria</taxon>
        <taxon>Pseudomonadati</taxon>
        <taxon>Bacteroidota</taxon>
        <taxon>Sphingobacteriia</taxon>
        <taxon>Sphingobacteriales</taxon>
        <taxon>Sphingobacteriaceae</taxon>
        <taxon>Mucilaginibacter</taxon>
    </lineage>
</organism>
<feature type="transmembrane region" description="Helical" evidence="1">
    <location>
        <begin position="20"/>
        <end position="39"/>
    </location>
</feature>
<reference evidence="2 4" key="1">
    <citation type="submission" date="2019-08" db="EMBL/GenBank/DDBJ databases">
        <title>Comparative genome analysis confer to the adaptation heavy metal polluted environment.</title>
        <authorList>
            <person name="Li Y."/>
        </authorList>
    </citation>
    <scope>NUCLEOTIDE SEQUENCE [LARGE SCALE GENOMIC DNA]</scope>
    <source>
        <strain evidence="2 4">P2</strain>
    </source>
</reference>
<keyword evidence="1" id="KW-0812">Transmembrane</keyword>
<evidence type="ECO:0000256" key="1">
    <source>
        <dbReference type="SAM" id="Phobius"/>
    </source>
</evidence>
<sequence length="94" mass="10888">MTGGLYYNKNSLPNFIREAVFVYLLHVLLQSPLALQLLLQLSKHVGLVHDFAHLVQWFILLLQQGVLANEILNMVNSITVVMKRNFFMIFNLNF</sequence>
<evidence type="ECO:0000313" key="2">
    <source>
        <dbReference type="EMBL" id="QEM05863.1"/>
    </source>
</evidence>
<gene>
    <name evidence="2" type="ORF">DIU31_020965</name>
    <name evidence="3" type="ORF">J3L21_06515</name>
</gene>
<keyword evidence="1" id="KW-1133">Transmembrane helix</keyword>
<protein>
    <submittedName>
        <fullName evidence="2">Uncharacterized protein</fullName>
    </submittedName>
</protein>
<evidence type="ECO:0000313" key="3">
    <source>
        <dbReference type="EMBL" id="QTE51614.1"/>
    </source>
</evidence>
<name>A0AAE6JI69_9SPHI</name>